<reference evidence="1 2" key="1">
    <citation type="submission" date="2018-07" db="EMBL/GenBank/DDBJ databases">
        <title>Comparative genomes isolates from brazilian mangrove.</title>
        <authorList>
            <person name="De Araujo J.E."/>
            <person name="Taketani R.G."/>
            <person name="Silva M.C.P."/>
            <person name="Lourenco M.V."/>
            <person name="Oliveira V.M."/>
            <person name="Andreote F.D."/>
        </authorList>
    </citation>
    <scope>NUCLEOTIDE SEQUENCE [LARGE SCALE GENOMIC DNA]</scope>
    <source>
        <strain evidence="1 2">HEX PRIS-MGV</strain>
    </source>
</reference>
<dbReference type="AlphaFoldDB" id="A0A368KV52"/>
<proteinExistence type="predicted"/>
<comment type="caution">
    <text evidence="1">The sequence shown here is derived from an EMBL/GenBank/DDBJ whole genome shotgun (WGS) entry which is preliminary data.</text>
</comment>
<dbReference type="EMBL" id="QPEX01000010">
    <property type="protein sequence ID" value="RCS54278.1"/>
    <property type="molecule type" value="Genomic_DNA"/>
</dbReference>
<organism evidence="1 2">
    <name type="scientific">Bremerella cremea</name>
    <dbReference type="NCBI Taxonomy" id="1031537"/>
    <lineage>
        <taxon>Bacteria</taxon>
        <taxon>Pseudomonadati</taxon>
        <taxon>Planctomycetota</taxon>
        <taxon>Planctomycetia</taxon>
        <taxon>Pirellulales</taxon>
        <taxon>Pirellulaceae</taxon>
        <taxon>Bremerella</taxon>
    </lineage>
</organism>
<gene>
    <name evidence="1" type="ORF">DTL42_03795</name>
</gene>
<dbReference type="Proteomes" id="UP000253562">
    <property type="component" value="Unassembled WGS sequence"/>
</dbReference>
<name>A0A368KV52_9BACT</name>
<accession>A0A368KV52</accession>
<evidence type="ECO:0000313" key="1">
    <source>
        <dbReference type="EMBL" id="RCS54278.1"/>
    </source>
</evidence>
<dbReference type="PROSITE" id="PS51257">
    <property type="entry name" value="PROKAR_LIPOPROTEIN"/>
    <property type="match status" value="1"/>
</dbReference>
<protein>
    <submittedName>
        <fullName evidence="1">Uncharacterized protein</fullName>
    </submittedName>
</protein>
<sequence>MKVDRFTRSEATFENSSVFRALSAFALVWSMVVGCSNALNQQQPPEATQIPKTLTEIDDLKVIYYPQDPPLEVPEDAFSKVAMLSALKQQQFEHSEERPPGLAEWGIIAYSSGTEAFRLDLYGGQEELAHDAANDRYFYWDYWKTFEQELIHNKSEFASYVNPVE</sequence>
<evidence type="ECO:0000313" key="2">
    <source>
        <dbReference type="Proteomes" id="UP000253562"/>
    </source>
</evidence>